<dbReference type="Pfam" id="PF13188">
    <property type="entry name" value="PAS_8"/>
    <property type="match status" value="1"/>
</dbReference>
<dbReference type="SMART" id="SM00086">
    <property type="entry name" value="PAC"/>
    <property type="match status" value="3"/>
</dbReference>
<dbReference type="RefSeq" id="WP_286304960.1">
    <property type="nucleotide sequence ID" value="NZ_AP027741.1"/>
</dbReference>
<dbReference type="Gene3D" id="3.30.450.20">
    <property type="entry name" value="PAS domain"/>
    <property type="match status" value="5"/>
</dbReference>
<accession>A0ABP3D2F1</accession>
<dbReference type="PROSITE" id="PS50887">
    <property type="entry name" value="GGDEF"/>
    <property type="match status" value="1"/>
</dbReference>
<dbReference type="Gene3D" id="3.30.70.270">
    <property type="match status" value="1"/>
</dbReference>
<feature type="domain" description="PAS" evidence="1">
    <location>
        <begin position="689"/>
        <end position="734"/>
    </location>
</feature>
<dbReference type="PROSITE" id="PS50112">
    <property type="entry name" value="PAS"/>
    <property type="match status" value="2"/>
</dbReference>
<evidence type="ECO:0000259" key="5">
    <source>
        <dbReference type="PROSITE" id="PS50887"/>
    </source>
</evidence>
<dbReference type="SMART" id="SM00091">
    <property type="entry name" value="PAS"/>
    <property type="match status" value="3"/>
</dbReference>
<dbReference type="Gene3D" id="3.20.20.450">
    <property type="entry name" value="EAL domain"/>
    <property type="match status" value="1"/>
</dbReference>
<dbReference type="Pfam" id="PF00563">
    <property type="entry name" value="EAL"/>
    <property type="match status" value="1"/>
</dbReference>
<dbReference type="InterPro" id="IPR052155">
    <property type="entry name" value="Biofilm_reg_signaling"/>
</dbReference>
<feature type="domain" description="GGDEF" evidence="5">
    <location>
        <begin position="846"/>
        <end position="979"/>
    </location>
</feature>
<evidence type="ECO:0000313" key="7">
    <source>
        <dbReference type="Proteomes" id="UP001501476"/>
    </source>
</evidence>
<gene>
    <name evidence="6" type="ORF">GCM10008964_08730</name>
</gene>
<dbReference type="InterPro" id="IPR003660">
    <property type="entry name" value="HAMP_dom"/>
</dbReference>
<dbReference type="Pfam" id="PF00990">
    <property type="entry name" value="GGDEF"/>
    <property type="match status" value="1"/>
</dbReference>
<dbReference type="SUPFAM" id="SSF55785">
    <property type="entry name" value="PYP-like sensor domain (PAS domain)"/>
    <property type="match status" value="3"/>
</dbReference>
<dbReference type="InterPro" id="IPR035965">
    <property type="entry name" value="PAS-like_dom_sf"/>
</dbReference>
<comment type="caution">
    <text evidence="6">The sequence shown here is derived from an EMBL/GenBank/DDBJ whole genome shotgun (WGS) entry which is preliminary data.</text>
</comment>
<dbReference type="PROSITE" id="PS50883">
    <property type="entry name" value="EAL"/>
    <property type="match status" value="1"/>
</dbReference>
<dbReference type="InterPro" id="IPR029787">
    <property type="entry name" value="Nucleotide_cyclase"/>
</dbReference>
<evidence type="ECO:0000313" key="6">
    <source>
        <dbReference type="EMBL" id="GAA0219338.1"/>
    </source>
</evidence>
<dbReference type="SMART" id="SM00267">
    <property type="entry name" value="GGDEF"/>
    <property type="match status" value="1"/>
</dbReference>
<dbReference type="CDD" id="cd01949">
    <property type="entry name" value="GGDEF"/>
    <property type="match status" value="1"/>
</dbReference>
<evidence type="ECO:0000259" key="1">
    <source>
        <dbReference type="PROSITE" id="PS50112"/>
    </source>
</evidence>
<dbReference type="InterPro" id="IPR000160">
    <property type="entry name" value="GGDEF_dom"/>
</dbReference>
<evidence type="ECO:0000259" key="3">
    <source>
        <dbReference type="PROSITE" id="PS50883"/>
    </source>
</evidence>
<dbReference type="PANTHER" id="PTHR44757:SF2">
    <property type="entry name" value="BIOFILM ARCHITECTURE MAINTENANCE PROTEIN MBAA"/>
    <property type="match status" value="1"/>
</dbReference>
<dbReference type="CDD" id="cd01948">
    <property type="entry name" value="EAL"/>
    <property type="match status" value="1"/>
</dbReference>
<dbReference type="EMBL" id="BAAADG010000003">
    <property type="protein sequence ID" value="GAA0219338.1"/>
    <property type="molecule type" value="Genomic_DNA"/>
</dbReference>
<dbReference type="InterPro" id="IPR013655">
    <property type="entry name" value="PAS_fold_3"/>
</dbReference>
<dbReference type="CDD" id="cd06225">
    <property type="entry name" value="HAMP"/>
    <property type="match status" value="1"/>
</dbReference>
<dbReference type="InterPro" id="IPR043128">
    <property type="entry name" value="Rev_trsase/Diguanyl_cyclase"/>
</dbReference>
<dbReference type="InterPro" id="IPR000014">
    <property type="entry name" value="PAS"/>
</dbReference>
<proteinExistence type="predicted"/>
<dbReference type="InterPro" id="IPR001610">
    <property type="entry name" value="PAC"/>
</dbReference>
<feature type="domain" description="EAL" evidence="3">
    <location>
        <begin position="988"/>
        <end position="1242"/>
    </location>
</feature>
<name>A0ABP3D2F1_9GAMM</name>
<feature type="domain" description="PAC" evidence="2">
    <location>
        <begin position="762"/>
        <end position="814"/>
    </location>
</feature>
<dbReference type="Gene3D" id="6.10.340.10">
    <property type="match status" value="1"/>
</dbReference>
<feature type="domain" description="HAMP" evidence="4">
    <location>
        <begin position="375"/>
        <end position="428"/>
    </location>
</feature>
<dbReference type="NCBIfam" id="TIGR00254">
    <property type="entry name" value="GGDEF"/>
    <property type="match status" value="1"/>
</dbReference>
<organism evidence="6 7">
    <name type="scientific">Methylophaga marina</name>
    <dbReference type="NCBI Taxonomy" id="45495"/>
    <lineage>
        <taxon>Bacteria</taxon>
        <taxon>Pseudomonadati</taxon>
        <taxon>Pseudomonadota</taxon>
        <taxon>Gammaproteobacteria</taxon>
        <taxon>Thiotrichales</taxon>
        <taxon>Piscirickettsiaceae</taxon>
        <taxon>Methylophaga</taxon>
    </lineage>
</organism>
<evidence type="ECO:0000259" key="4">
    <source>
        <dbReference type="PROSITE" id="PS50885"/>
    </source>
</evidence>
<dbReference type="Proteomes" id="UP001501476">
    <property type="component" value="Unassembled WGS sequence"/>
</dbReference>
<protein>
    <recommendedName>
        <fullName evidence="8">EAL domain-containing protein</fullName>
    </recommendedName>
</protein>
<dbReference type="SUPFAM" id="SSF55073">
    <property type="entry name" value="Nucleotide cyclase"/>
    <property type="match status" value="1"/>
</dbReference>
<dbReference type="CDD" id="cd00130">
    <property type="entry name" value="PAS"/>
    <property type="match status" value="2"/>
</dbReference>
<dbReference type="InterPro" id="IPR035919">
    <property type="entry name" value="EAL_sf"/>
</dbReference>
<dbReference type="NCBIfam" id="TIGR00229">
    <property type="entry name" value="sensory_box"/>
    <property type="match status" value="3"/>
</dbReference>
<sequence>MQIREKLSLIVIVSILLTSIPAAIWVSAYSKEKLLNREINNLLAVTQNQVDITTQKLSYAEPKLKGLARLLQQELSKPVTDEEIDTFSETMQLNDDGIWRNKEDQYDGQVHAGIFLPDSTTLTDEQKVQHLRIKQVMEVFGSSANRSYENVWYLSPDLRSEVIFDFHYPQFVFDQDAANDYTQTPWVGLTSPSQNPEKQHTFTPPLFDPVNQKWMVSALYPLYVNGQWIGSLGEDMQLSNVLGFTFNSQQFYPDTQHFLLDEQGHFILAGQWQKQLESADQTQVTAFLETESQLKKLLTQPTDYTPTLAARDIIVDGKNYIAISMLVKPVDWHYFKLIPVDDLVEPVNQLLAILMVVLFAVTIISGWLITMAVNKNVISRITRLTKEMTRFESGQKVALASELKGNDEITLAASAFDSMAERIDSYLSRLSESKKSLAESESRWKLALESTGDGVWDIDLEAGTATYSERWKKMLGYMDDTFPDTLTETSEYIHPEDREQARLRFRGYISGEYANYQDEFRMLCGDGSWKWIMARGMIIKRDKNLKPQRMIGTSTDISYFKKIQDELRGNTAKLRELLEYSPIAVRIVTNHRKKIVFANRRYAELVNESRDKLHHLNPFAFYVDPSVVKSYLNQIIEGKTIYNQLTELKITGQGIKWTLASYLPIQYGGEDCNIGWFYDITDRLKNEEALRLHASVFNDAWEGILITDKENRIISVNKAFTEITGYTKDELIGKDPKILASGRQSSEFYKEMWDCIETEGRWRGEIWNRKKNGEFFAEILTVSAIKNSQGEIISYLGLFVDITEIKKTEHLLVNMAHYDALTQLANRTLLSDRLEQALSVAKRNEKILAVCFLDLDGFKPVNDEFGHETGDKLLVAVAERLRQVARSGDTAARMGGDEFVVLISNINSIDELDPILTRLSQKIAEPIKLNRRKHHVTASIGVAIYPIDNVDGDTLIRHADLAMYEAKQAGRDGYHIFDAKLDQQMHEYHTQLERLHLALIGEEFRLYYQPKVDLRHGRVIGVEALIRWQHPEKGLLGAMEFLPIVEGHEFSVEMGDWVLKTALKQLHAWQEQGLNIQVSINVSAKQIQHTDFLKKLEASLNQYESISPESIDLEILETSALETVQTSQVVAAASNYLGVPFALDDFGTGYSSLTYLRKLPVKTLKIDQSFVRDMLRNDEDMAIVKGIIELAQVFKRDIIAEGVESTEHFQYLLDMGCDMAQGYAIAKPMPAEEVYDWIKNYEKAQQGKSE</sequence>
<evidence type="ECO:0008006" key="8">
    <source>
        <dbReference type="Google" id="ProtNLM"/>
    </source>
</evidence>
<keyword evidence="7" id="KW-1185">Reference proteome</keyword>
<feature type="domain" description="PAS" evidence="1">
    <location>
        <begin position="440"/>
        <end position="512"/>
    </location>
</feature>
<evidence type="ECO:0000259" key="2">
    <source>
        <dbReference type="PROSITE" id="PS50113"/>
    </source>
</evidence>
<dbReference type="PROSITE" id="PS50113">
    <property type="entry name" value="PAC"/>
    <property type="match status" value="2"/>
</dbReference>
<feature type="domain" description="PAC" evidence="2">
    <location>
        <begin position="516"/>
        <end position="569"/>
    </location>
</feature>
<dbReference type="SMART" id="SM00052">
    <property type="entry name" value="EAL"/>
    <property type="match status" value="1"/>
</dbReference>
<dbReference type="Pfam" id="PF13426">
    <property type="entry name" value="PAS_9"/>
    <property type="match status" value="1"/>
</dbReference>
<dbReference type="PROSITE" id="PS50885">
    <property type="entry name" value="HAMP"/>
    <property type="match status" value="1"/>
</dbReference>
<dbReference type="InterPro" id="IPR000700">
    <property type="entry name" value="PAS-assoc_C"/>
</dbReference>
<dbReference type="Pfam" id="PF08447">
    <property type="entry name" value="PAS_3"/>
    <property type="match status" value="1"/>
</dbReference>
<dbReference type="SUPFAM" id="SSF141868">
    <property type="entry name" value="EAL domain-like"/>
    <property type="match status" value="1"/>
</dbReference>
<dbReference type="PANTHER" id="PTHR44757">
    <property type="entry name" value="DIGUANYLATE CYCLASE DGCP"/>
    <property type="match status" value="1"/>
</dbReference>
<reference evidence="7" key="1">
    <citation type="journal article" date="2019" name="Int. J. Syst. Evol. Microbiol.">
        <title>The Global Catalogue of Microorganisms (GCM) 10K type strain sequencing project: providing services to taxonomists for standard genome sequencing and annotation.</title>
        <authorList>
            <consortium name="The Broad Institute Genomics Platform"/>
            <consortium name="The Broad Institute Genome Sequencing Center for Infectious Disease"/>
            <person name="Wu L."/>
            <person name="Ma J."/>
        </authorList>
    </citation>
    <scope>NUCLEOTIDE SEQUENCE [LARGE SCALE GENOMIC DNA]</scope>
    <source>
        <strain evidence="7">JCM 6886</strain>
    </source>
</reference>
<dbReference type="InterPro" id="IPR001633">
    <property type="entry name" value="EAL_dom"/>
</dbReference>